<dbReference type="AlphaFoldDB" id="A0A178ZHE1"/>
<name>A0A178ZHE1_9EURO</name>
<proteinExistence type="predicted"/>
<comment type="caution">
    <text evidence="2">The sequence shown here is derived from an EMBL/GenBank/DDBJ whole genome shotgun (WGS) entry which is preliminary data.</text>
</comment>
<keyword evidence="3" id="KW-1185">Reference proteome</keyword>
<feature type="region of interest" description="Disordered" evidence="1">
    <location>
        <begin position="31"/>
        <end position="54"/>
    </location>
</feature>
<protein>
    <submittedName>
        <fullName evidence="2">Uncharacterized protein</fullName>
    </submittedName>
</protein>
<organism evidence="2 3">
    <name type="scientific">Fonsecaea erecta</name>
    <dbReference type="NCBI Taxonomy" id="1367422"/>
    <lineage>
        <taxon>Eukaryota</taxon>
        <taxon>Fungi</taxon>
        <taxon>Dikarya</taxon>
        <taxon>Ascomycota</taxon>
        <taxon>Pezizomycotina</taxon>
        <taxon>Eurotiomycetes</taxon>
        <taxon>Chaetothyriomycetidae</taxon>
        <taxon>Chaetothyriales</taxon>
        <taxon>Herpotrichiellaceae</taxon>
        <taxon>Fonsecaea</taxon>
    </lineage>
</organism>
<accession>A0A178ZHE1</accession>
<evidence type="ECO:0000313" key="2">
    <source>
        <dbReference type="EMBL" id="OAP58901.1"/>
    </source>
</evidence>
<dbReference type="GeneID" id="30010366"/>
<sequence>MPKCPNCGGRHGPQYQEADCSIGNNIIEIKDLKDDSEQKPQPAPQPGISTEVKK</sequence>
<evidence type="ECO:0000256" key="1">
    <source>
        <dbReference type="SAM" id="MobiDB-lite"/>
    </source>
</evidence>
<dbReference type="Proteomes" id="UP000078343">
    <property type="component" value="Unassembled WGS sequence"/>
</dbReference>
<evidence type="ECO:0000313" key="3">
    <source>
        <dbReference type="Proteomes" id="UP000078343"/>
    </source>
</evidence>
<dbReference type="EMBL" id="LVYI01000005">
    <property type="protein sequence ID" value="OAP58901.1"/>
    <property type="molecule type" value="Genomic_DNA"/>
</dbReference>
<gene>
    <name evidence="2" type="ORF">AYL99_06198</name>
</gene>
<reference evidence="2 3" key="1">
    <citation type="submission" date="2016-04" db="EMBL/GenBank/DDBJ databases">
        <title>Draft genome of Fonsecaea erecta CBS 125763.</title>
        <authorList>
            <person name="Weiss V.A."/>
            <person name="Vicente V.A."/>
            <person name="Raittz R.T."/>
            <person name="Moreno L.F."/>
            <person name="De Souza E.M."/>
            <person name="Pedrosa F.O."/>
            <person name="Steffens M.B."/>
            <person name="Faoro H."/>
            <person name="Tadra-Sfeir M.Z."/>
            <person name="Najafzadeh M.J."/>
            <person name="Felipe M.S."/>
            <person name="Teixeira M."/>
            <person name="Sun J."/>
            <person name="Xi L."/>
            <person name="Gomes R."/>
            <person name="De Azevedo C.M."/>
            <person name="Salgado C.G."/>
            <person name="Da Silva M.B."/>
            <person name="Nascimento M.F."/>
            <person name="Queiroz-Telles F."/>
            <person name="Attili D.S."/>
            <person name="Gorbushina A."/>
        </authorList>
    </citation>
    <scope>NUCLEOTIDE SEQUENCE [LARGE SCALE GENOMIC DNA]</scope>
    <source>
        <strain evidence="2 3">CBS 125763</strain>
    </source>
</reference>
<dbReference type="RefSeq" id="XP_018692268.1">
    <property type="nucleotide sequence ID" value="XM_018837708.1"/>
</dbReference>